<dbReference type="InterPro" id="IPR009068">
    <property type="entry name" value="uS15_NS1_RNA-bd_sf"/>
</dbReference>
<comment type="function">
    <text evidence="4">One of the primary rRNA binding proteins, it binds directly to 16S rRNA where it helps nucleate assembly of the platform of the 30S subunit by binding and bridging several RNA helices of the 16S rRNA.</text>
</comment>
<dbReference type="PANTHER" id="PTHR23321:SF26">
    <property type="entry name" value="SMALL RIBOSOMAL SUBUNIT PROTEIN US15M"/>
    <property type="match status" value="1"/>
</dbReference>
<dbReference type="HAMAP" id="MF_01343_B">
    <property type="entry name" value="Ribosomal_uS15_B"/>
    <property type="match status" value="1"/>
</dbReference>
<accession>A0A0E2E3P9</accession>
<dbReference type="GO" id="GO:0019843">
    <property type="term" value="F:rRNA binding"/>
    <property type="evidence" value="ECO:0007669"/>
    <property type="project" value="UniProtKB-UniRule"/>
</dbReference>
<dbReference type="CDD" id="cd00353">
    <property type="entry name" value="Ribosomal_S15p_S13e"/>
    <property type="match status" value="1"/>
</dbReference>
<evidence type="ECO:0000313" key="6">
    <source>
        <dbReference type="EMBL" id="EMB30721.1"/>
    </source>
</evidence>
<dbReference type="GO" id="GO:0022627">
    <property type="term" value="C:cytosolic small ribosomal subunit"/>
    <property type="evidence" value="ECO:0007669"/>
    <property type="project" value="TreeGrafter"/>
</dbReference>
<proteinExistence type="inferred from homology"/>
<comment type="caution">
    <text evidence="6">The sequence shown here is derived from an EMBL/GenBank/DDBJ whole genome shotgun (WGS) entry which is preliminary data.</text>
</comment>
<dbReference type="GO" id="GO:0003735">
    <property type="term" value="F:structural constituent of ribosome"/>
    <property type="evidence" value="ECO:0007669"/>
    <property type="project" value="InterPro"/>
</dbReference>
<keyword evidence="4" id="KW-0699">rRNA-binding</keyword>
<dbReference type="Gene3D" id="1.10.287.10">
    <property type="entry name" value="S15/NS1, RNA-binding"/>
    <property type="match status" value="1"/>
</dbReference>
<dbReference type="InterPro" id="IPR005290">
    <property type="entry name" value="Ribosomal_uS15_bac-type"/>
</dbReference>
<dbReference type="SMART" id="SM01387">
    <property type="entry name" value="Ribosomal_S15"/>
    <property type="match status" value="1"/>
</dbReference>
<dbReference type="Gene3D" id="6.10.250.3130">
    <property type="match status" value="1"/>
</dbReference>
<dbReference type="InterPro" id="IPR000589">
    <property type="entry name" value="Ribosomal_uS15"/>
</dbReference>
<dbReference type="Proteomes" id="UP000011705">
    <property type="component" value="Chromosome"/>
</dbReference>
<dbReference type="Pfam" id="PF00312">
    <property type="entry name" value="Ribosomal_S15"/>
    <property type="match status" value="1"/>
</dbReference>
<keyword evidence="2 4" id="KW-0687">Ribonucleoprotein</keyword>
<keyword evidence="1 4" id="KW-0689">Ribosomal protein</keyword>
<evidence type="ECO:0000256" key="3">
    <source>
        <dbReference type="ARBA" id="ARBA00064542"/>
    </source>
</evidence>
<evidence type="ECO:0000256" key="2">
    <source>
        <dbReference type="ARBA" id="ARBA00023274"/>
    </source>
</evidence>
<dbReference type="RefSeq" id="WP_002670516.1">
    <property type="nucleotide sequence ID" value="NZ_CM001795.1"/>
</dbReference>
<evidence type="ECO:0000256" key="1">
    <source>
        <dbReference type="ARBA" id="ARBA00022980"/>
    </source>
</evidence>
<reference evidence="6" key="1">
    <citation type="submission" date="2012-01" db="EMBL/GenBank/DDBJ databases">
        <title>The Genome Sequence of Treponema denticola H-22.</title>
        <authorList>
            <consortium name="The Broad Institute Genome Sequencing Platform"/>
            <person name="Earl A."/>
            <person name="Ward D."/>
            <person name="Feldgarden M."/>
            <person name="Gevers D."/>
            <person name="Blanton J.M."/>
            <person name="Fenno C.J."/>
            <person name="Baranova O.V."/>
            <person name="Mathney J."/>
            <person name="Dewhirst F.E."/>
            <person name="Izard J."/>
            <person name="Young S.K."/>
            <person name="Zeng Q."/>
            <person name="Gargeya S."/>
            <person name="Fitzgerald M."/>
            <person name="Haas B."/>
            <person name="Abouelleil A."/>
            <person name="Alvarado L."/>
            <person name="Arachchi H.M."/>
            <person name="Berlin A."/>
            <person name="Chapman S.B."/>
            <person name="Gearin G."/>
            <person name="Goldberg J."/>
            <person name="Griggs A."/>
            <person name="Gujja S."/>
            <person name="Hansen M."/>
            <person name="Heiman D."/>
            <person name="Howarth C."/>
            <person name="Larimer J."/>
            <person name="Lui A."/>
            <person name="MacDonald P.J.P."/>
            <person name="McCowen C."/>
            <person name="Montmayeur A."/>
            <person name="Murphy C."/>
            <person name="Neiman D."/>
            <person name="Pearson M."/>
            <person name="Priest M."/>
            <person name="Roberts A."/>
            <person name="Saif S."/>
            <person name="Shea T."/>
            <person name="Sisk P."/>
            <person name="Stolte C."/>
            <person name="Sykes S."/>
            <person name="Wortman J."/>
            <person name="Nusbaum C."/>
            <person name="Birren B."/>
        </authorList>
    </citation>
    <scope>NUCLEOTIDE SEQUENCE [LARGE SCALE GENOMIC DNA]</scope>
    <source>
        <strain evidence="6">H-22</strain>
    </source>
</reference>
<keyword evidence="4" id="KW-0694">RNA-binding</keyword>
<dbReference type="NCBIfam" id="TIGR00952">
    <property type="entry name" value="S15_bact"/>
    <property type="match status" value="1"/>
</dbReference>
<comment type="function">
    <text evidence="4">Forms an intersubunit bridge (bridge B4) with the 23S rRNA of the 50S subunit in the ribosome.</text>
</comment>
<dbReference type="HOGENOM" id="CLU_148518_0_0_12"/>
<evidence type="ECO:0000256" key="5">
    <source>
        <dbReference type="RuleBase" id="RU003919"/>
    </source>
</evidence>
<gene>
    <name evidence="4" type="primary">rpsO</name>
    <name evidence="6" type="ORF">HMPREF9726_02406</name>
</gene>
<protein>
    <recommendedName>
        <fullName evidence="4">Small ribosomal subunit protein uS15</fullName>
    </recommendedName>
</protein>
<dbReference type="SUPFAM" id="SSF47060">
    <property type="entry name" value="S15/NS1 RNA-binding domain"/>
    <property type="match status" value="1"/>
</dbReference>
<comment type="subunit">
    <text evidence="3 4">Part of the 30S ribosomal subunit. Forms a bridge to the 50S subunit in the 70S ribosome, contacting the 23S rRNA.</text>
</comment>
<organism evidence="6">
    <name type="scientific">Treponema denticola H-22</name>
    <dbReference type="NCBI Taxonomy" id="999432"/>
    <lineage>
        <taxon>Bacteria</taxon>
        <taxon>Pseudomonadati</taxon>
        <taxon>Spirochaetota</taxon>
        <taxon>Spirochaetia</taxon>
        <taxon>Spirochaetales</taxon>
        <taxon>Treponemataceae</taxon>
        <taxon>Treponema</taxon>
    </lineage>
</organism>
<sequence>MAVTKEQKASIVKKFGASEKDTGDVKVQIALLTEKINQLTNHCKEHPKDAGSRRGLISMVGHRRSLLKYYRRTDIEGYRTILKELNLRK</sequence>
<dbReference type="GO" id="GO:0006412">
    <property type="term" value="P:translation"/>
    <property type="evidence" value="ECO:0007669"/>
    <property type="project" value="UniProtKB-UniRule"/>
</dbReference>
<dbReference type="EMBL" id="AGDV01000021">
    <property type="protein sequence ID" value="EMB30721.1"/>
    <property type="molecule type" value="Genomic_DNA"/>
</dbReference>
<evidence type="ECO:0000256" key="4">
    <source>
        <dbReference type="HAMAP-Rule" id="MF_01343"/>
    </source>
</evidence>
<dbReference type="AlphaFoldDB" id="A0A0E2E3P9"/>
<comment type="similarity">
    <text evidence="4 5">Belongs to the universal ribosomal protein uS15 family.</text>
</comment>
<dbReference type="FunFam" id="1.10.287.10:FF:000002">
    <property type="entry name" value="30S ribosomal protein S15"/>
    <property type="match status" value="1"/>
</dbReference>
<name>A0A0E2E3P9_TREDN</name>
<dbReference type="PANTHER" id="PTHR23321">
    <property type="entry name" value="RIBOSOMAL PROTEIN S15, BACTERIAL AND ORGANELLAR"/>
    <property type="match status" value="1"/>
</dbReference>
<dbReference type="PATRIC" id="fig|999432.5.peg.2501"/>